<comment type="similarity">
    <text evidence="2">Belongs to the EBP family.</text>
</comment>
<dbReference type="PROSITE" id="PS51751">
    <property type="entry name" value="EXPERA"/>
    <property type="match status" value="1"/>
</dbReference>
<evidence type="ECO:0000256" key="10">
    <source>
        <dbReference type="ARBA" id="ARBA00023166"/>
    </source>
</evidence>
<keyword evidence="3" id="KW-0444">Lipid biosynthesis</keyword>
<keyword evidence="9 13" id="KW-0472">Membrane</keyword>
<dbReference type="AlphaFoldDB" id="A0AAD5TLL7"/>
<comment type="subcellular location">
    <subcellularLocation>
        <location evidence="1">Membrane</location>
        <topology evidence="1">Multi-pass membrane protein</topology>
    </subcellularLocation>
</comment>
<keyword evidence="6 13" id="KW-1133">Transmembrane helix</keyword>
<dbReference type="Pfam" id="PF05241">
    <property type="entry name" value="EBP"/>
    <property type="match status" value="1"/>
</dbReference>
<keyword evidence="7" id="KW-0756">Sterol biosynthesis</keyword>
<feature type="transmembrane region" description="Helical" evidence="14">
    <location>
        <begin position="63"/>
        <end position="84"/>
    </location>
</feature>
<protein>
    <recommendedName>
        <fullName evidence="15">EXPERA domain-containing protein</fullName>
    </recommendedName>
</protein>
<keyword evidence="12" id="KW-0413">Isomerase</keyword>
<gene>
    <name evidence="16" type="ORF">HDU87_006119</name>
</gene>
<evidence type="ECO:0000256" key="4">
    <source>
        <dbReference type="ARBA" id="ARBA00022692"/>
    </source>
</evidence>
<dbReference type="GO" id="GO:0004769">
    <property type="term" value="F:steroid Delta-isomerase activity"/>
    <property type="evidence" value="ECO:0007669"/>
    <property type="project" value="TreeGrafter"/>
</dbReference>
<dbReference type="GO" id="GO:0016020">
    <property type="term" value="C:membrane"/>
    <property type="evidence" value="ECO:0007669"/>
    <property type="project" value="UniProtKB-SubCell"/>
</dbReference>
<evidence type="ECO:0000256" key="8">
    <source>
        <dbReference type="ARBA" id="ARBA00023098"/>
    </source>
</evidence>
<keyword evidence="8" id="KW-0443">Lipid metabolism</keyword>
<dbReference type="GO" id="GO:0000247">
    <property type="term" value="F:C-8 sterol isomerase activity"/>
    <property type="evidence" value="ECO:0007669"/>
    <property type="project" value="TreeGrafter"/>
</dbReference>
<dbReference type="InterPro" id="IPR007905">
    <property type="entry name" value="EBP"/>
</dbReference>
<dbReference type="EMBL" id="JADGJQ010000050">
    <property type="protein sequence ID" value="KAJ3175621.1"/>
    <property type="molecule type" value="Genomic_DNA"/>
</dbReference>
<dbReference type="PANTHER" id="PTHR14207:SF0">
    <property type="entry name" value="3-BETA-HYDROXYSTEROID-DELTA(8),DELTA(7)-ISOMERASE"/>
    <property type="match status" value="1"/>
</dbReference>
<comment type="caution">
    <text evidence="16">The sequence shown here is derived from an EMBL/GenBank/DDBJ whole genome shotgun (WGS) entry which is preliminary data.</text>
</comment>
<organism evidence="16 17">
    <name type="scientific">Geranomyces variabilis</name>
    <dbReference type="NCBI Taxonomy" id="109894"/>
    <lineage>
        <taxon>Eukaryota</taxon>
        <taxon>Fungi</taxon>
        <taxon>Fungi incertae sedis</taxon>
        <taxon>Chytridiomycota</taxon>
        <taxon>Chytridiomycota incertae sedis</taxon>
        <taxon>Chytridiomycetes</taxon>
        <taxon>Spizellomycetales</taxon>
        <taxon>Powellomycetaceae</taxon>
        <taxon>Geranomyces</taxon>
    </lineage>
</organism>
<evidence type="ECO:0000259" key="15">
    <source>
        <dbReference type="PROSITE" id="PS51751"/>
    </source>
</evidence>
<evidence type="ECO:0000256" key="14">
    <source>
        <dbReference type="SAM" id="Phobius"/>
    </source>
</evidence>
<dbReference type="PANTHER" id="PTHR14207">
    <property type="entry name" value="STEROL ISOMERASE"/>
    <property type="match status" value="1"/>
</dbReference>
<evidence type="ECO:0000256" key="6">
    <source>
        <dbReference type="ARBA" id="ARBA00022989"/>
    </source>
</evidence>
<accession>A0AAD5TLL7</accession>
<dbReference type="Proteomes" id="UP001212152">
    <property type="component" value="Unassembled WGS sequence"/>
</dbReference>
<keyword evidence="10" id="KW-1207">Sterol metabolism</keyword>
<evidence type="ECO:0000313" key="16">
    <source>
        <dbReference type="EMBL" id="KAJ3175621.1"/>
    </source>
</evidence>
<evidence type="ECO:0000256" key="11">
    <source>
        <dbReference type="ARBA" id="ARBA00023221"/>
    </source>
</evidence>
<sequence length="228" mass="25634">MVNLTAALTHPYHPAALSLPHYTAPQLTRTHILAVFFSAVFVVLGVAYQSIAATRRHTTPRRLLFLWFITCGFIHSVVEGYFAYNHKAIAGQDAFLAEMWKEYALSDSRYMSADPFVVVMESVTAYTWGPLSFLTAYTIYTNSPLSPLLEFLVSTGQLYGDVLYYLTTLIEGAPHCSQDPFHFWFYFVFLNAFWIVIPACVMFASGARMVRAVSRAETPAAGVQKKIM</sequence>
<evidence type="ECO:0000256" key="9">
    <source>
        <dbReference type="ARBA" id="ARBA00023136"/>
    </source>
</evidence>
<keyword evidence="17" id="KW-1185">Reference proteome</keyword>
<feature type="domain" description="EXPERA" evidence="15">
    <location>
        <begin position="60"/>
        <end position="202"/>
    </location>
</feature>
<evidence type="ECO:0000256" key="13">
    <source>
        <dbReference type="PROSITE-ProRule" id="PRU01087"/>
    </source>
</evidence>
<evidence type="ECO:0000256" key="5">
    <source>
        <dbReference type="ARBA" id="ARBA00022955"/>
    </source>
</evidence>
<proteinExistence type="inferred from homology"/>
<evidence type="ECO:0000313" key="17">
    <source>
        <dbReference type="Proteomes" id="UP001212152"/>
    </source>
</evidence>
<evidence type="ECO:0000256" key="12">
    <source>
        <dbReference type="ARBA" id="ARBA00023235"/>
    </source>
</evidence>
<feature type="transmembrane region" description="Helical" evidence="14">
    <location>
        <begin position="32"/>
        <end position="51"/>
    </location>
</feature>
<evidence type="ECO:0000256" key="2">
    <source>
        <dbReference type="ARBA" id="ARBA00008337"/>
    </source>
</evidence>
<keyword evidence="11" id="KW-0753">Steroid metabolism</keyword>
<reference evidence="16" key="1">
    <citation type="submission" date="2020-05" db="EMBL/GenBank/DDBJ databases">
        <title>Phylogenomic resolution of chytrid fungi.</title>
        <authorList>
            <person name="Stajich J.E."/>
            <person name="Amses K."/>
            <person name="Simmons R."/>
            <person name="Seto K."/>
            <person name="Myers J."/>
            <person name="Bonds A."/>
            <person name="Quandt C.A."/>
            <person name="Barry K."/>
            <person name="Liu P."/>
            <person name="Grigoriev I."/>
            <person name="Longcore J.E."/>
            <person name="James T.Y."/>
        </authorList>
    </citation>
    <scope>NUCLEOTIDE SEQUENCE</scope>
    <source>
        <strain evidence="16">JEL0379</strain>
    </source>
</reference>
<name>A0AAD5TLL7_9FUNG</name>
<dbReference type="GO" id="GO:0016126">
    <property type="term" value="P:sterol biosynthetic process"/>
    <property type="evidence" value="ECO:0007669"/>
    <property type="project" value="UniProtKB-KW"/>
</dbReference>
<dbReference type="InterPro" id="IPR033118">
    <property type="entry name" value="EXPERA"/>
</dbReference>
<feature type="transmembrane region" description="Helical" evidence="14">
    <location>
        <begin position="183"/>
        <end position="205"/>
    </location>
</feature>
<keyword evidence="4 13" id="KW-0812">Transmembrane</keyword>
<evidence type="ECO:0000256" key="1">
    <source>
        <dbReference type="ARBA" id="ARBA00004141"/>
    </source>
</evidence>
<dbReference type="GO" id="GO:0047750">
    <property type="term" value="F:cholestenol delta-isomerase activity"/>
    <property type="evidence" value="ECO:0007669"/>
    <property type="project" value="InterPro"/>
</dbReference>
<evidence type="ECO:0000256" key="3">
    <source>
        <dbReference type="ARBA" id="ARBA00022516"/>
    </source>
</evidence>
<dbReference type="GO" id="GO:0005783">
    <property type="term" value="C:endoplasmic reticulum"/>
    <property type="evidence" value="ECO:0007669"/>
    <property type="project" value="TreeGrafter"/>
</dbReference>
<evidence type="ECO:0000256" key="7">
    <source>
        <dbReference type="ARBA" id="ARBA00023011"/>
    </source>
</evidence>
<keyword evidence="5" id="KW-0752">Steroid biosynthesis</keyword>